<evidence type="ECO:0000256" key="1">
    <source>
        <dbReference type="ARBA" id="ARBA00010646"/>
    </source>
</evidence>
<dbReference type="GO" id="GO:0003796">
    <property type="term" value="F:lysozyme activity"/>
    <property type="evidence" value="ECO:0007669"/>
    <property type="project" value="InterPro"/>
</dbReference>
<organism evidence="6 7">
    <name type="scientific">Prevotella intermedia</name>
    <dbReference type="NCBI Taxonomy" id="28131"/>
    <lineage>
        <taxon>Bacteria</taxon>
        <taxon>Pseudomonadati</taxon>
        <taxon>Bacteroidota</taxon>
        <taxon>Bacteroidia</taxon>
        <taxon>Bacteroidales</taxon>
        <taxon>Prevotellaceae</taxon>
        <taxon>Prevotella</taxon>
    </lineage>
</organism>
<dbReference type="PROSITE" id="PS51904">
    <property type="entry name" value="GLYCOSYL_HYDROL_F25_2"/>
    <property type="match status" value="1"/>
</dbReference>
<evidence type="ECO:0000256" key="5">
    <source>
        <dbReference type="SAM" id="Phobius"/>
    </source>
</evidence>
<protein>
    <submittedName>
        <fullName evidence="6">Putative glycosyl hydrolase family 25</fullName>
    </submittedName>
</protein>
<dbReference type="InterPro" id="IPR003409">
    <property type="entry name" value="MORN"/>
</dbReference>
<gene>
    <name evidence="6" type="ORF">PIOMA14_I_0962</name>
</gene>
<evidence type="ECO:0000256" key="2">
    <source>
        <dbReference type="ARBA" id="ARBA00022737"/>
    </source>
</evidence>
<dbReference type="PANTHER" id="PTHR34135">
    <property type="entry name" value="LYSOZYME"/>
    <property type="match status" value="1"/>
</dbReference>
<dbReference type="Gene3D" id="2.20.110.10">
    <property type="entry name" value="Histone H3 K4-specific methyltransferase SET7/9 N-terminal domain"/>
    <property type="match status" value="1"/>
</dbReference>
<dbReference type="GO" id="GO:0016052">
    <property type="term" value="P:carbohydrate catabolic process"/>
    <property type="evidence" value="ECO:0007669"/>
    <property type="project" value="TreeGrafter"/>
</dbReference>
<evidence type="ECO:0000256" key="3">
    <source>
        <dbReference type="ARBA" id="ARBA00022801"/>
    </source>
</evidence>
<reference evidence="6 7" key="1">
    <citation type="journal article" date="2016" name="DNA Res.">
        <title>The complete genome sequencing of Prevotella intermedia strain OMA14 and a subsequent fine-scale, intra-species genomic comparison reveal an unusual amplification of conjugative and mobile transposons and identify a novel Prevotella-lineage-specific repeat.</title>
        <authorList>
            <person name="Naito M."/>
            <person name="Ogura Y."/>
            <person name="Itoh T."/>
            <person name="Shoji M."/>
            <person name="Okamoto M."/>
            <person name="Hayashi T."/>
            <person name="Nakayama K."/>
        </authorList>
    </citation>
    <scope>NUCLEOTIDE SEQUENCE [LARGE SCALE GENOMIC DNA]</scope>
    <source>
        <strain evidence="6 7">OMA14</strain>
    </source>
</reference>
<dbReference type="InterPro" id="IPR017853">
    <property type="entry name" value="GH"/>
</dbReference>
<keyword evidence="5" id="KW-0472">Membrane</keyword>
<dbReference type="Pfam" id="PF02493">
    <property type="entry name" value="MORN"/>
    <property type="match status" value="2"/>
</dbReference>
<dbReference type="AlphaFoldDB" id="A0A0S3UJF6"/>
<dbReference type="Proteomes" id="UP000217431">
    <property type="component" value="Chromosome I"/>
</dbReference>
<keyword evidence="5" id="KW-0812">Transmembrane</keyword>
<proteinExistence type="inferred from homology"/>
<dbReference type="SUPFAM" id="SSF82185">
    <property type="entry name" value="Histone H3 K4-specific methyltransferase SET7/9 N-terminal domain"/>
    <property type="match status" value="1"/>
</dbReference>
<keyword evidence="4" id="KW-0326">Glycosidase</keyword>
<sequence>MARWHLTKRQYCIAGAVLSFFLLAFVVYRMLPPTQEDIDGCAVVVEQQAYYQLEVNGKPTVYFTDYKNSKLVGGVIQKELIRTRKVRTRGYWVNAFPIWPSCFGRIVTKWGNKPSTILNLSSNALHKLLANKLKTADDELAGLQTQHNELTYYMRVHNVSDYGYNKVADYHRHLERQRDSLRTVIGVLVSIPTDAQLRIKQINRYTVLRNGSAKTTVCNRIAIYKDSGNLLLQMRNKFTPIGTIAVMGAERAQEELAKVSQRTEVALNKPFQMGVPDSLGYYVGEMKHGKPNGYGQHFGNNGSFYDGHWEDGKRNGFGFYIAPHEYLQVGEWKDGVFKGERISHHHERIYGIDISKHQHEKNKQKLAIDWEKLRITGLGKISAKKIRGKVDYPIAFMYIKSTEGCTVLNPYYKDDYAQVRKHGIKVGAYHFFSTTSAGIEQARYFLKNSIFSKGDLPAVLDVEPSDEQIQKMGGAEVLFKHVRNWLVAVHRATGVRPILYISQMFTKKYLPLAVDLQGEYFVWIARYGEYKPELKLTYWQLSPDGKVSGIHGDVDINVFNGYKNQYEDFLRKHCIKKNIAVR</sequence>
<dbReference type="PANTHER" id="PTHR34135:SF2">
    <property type="entry name" value="LYSOZYME"/>
    <property type="match status" value="1"/>
</dbReference>
<dbReference type="SUPFAM" id="SSF51445">
    <property type="entry name" value="(Trans)glycosidases"/>
    <property type="match status" value="1"/>
</dbReference>
<dbReference type="GO" id="GO:0016998">
    <property type="term" value="P:cell wall macromolecule catabolic process"/>
    <property type="evidence" value="ECO:0007669"/>
    <property type="project" value="InterPro"/>
</dbReference>
<accession>A0A0S3UJF6</accession>
<dbReference type="SMART" id="SM00641">
    <property type="entry name" value="Glyco_25"/>
    <property type="match status" value="1"/>
</dbReference>
<keyword evidence="3 6" id="KW-0378">Hydrolase</keyword>
<dbReference type="InterPro" id="IPR018077">
    <property type="entry name" value="Glyco_hydro_fam25_subgr"/>
</dbReference>
<keyword evidence="2" id="KW-0677">Repeat</keyword>
<evidence type="ECO:0000256" key="4">
    <source>
        <dbReference type="ARBA" id="ARBA00023295"/>
    </source>
</evidence>
<dbReference type="InterPro" id="IPR002053">
    <property type="entry name" value="Glyco_hydro_25"/>
</dbReference>
<dbReference type="Gene3D" id="3.20.20.80">
    <property type="entry name" value="Glycosidases"/>
    <property type="match status" value="1"/>
</dbReference>
<dbReference type="EMBL" id="AP014597">
    <property type="protein sequence ID" value="BAU17470.1"/>
    <property type="molecule type" value="Genomic_DNA"/>
</dbReference>
<keyword evidence="5" id="KW-1133">Transmembrane helix</keyword>
<evidence type="ECO:0000313" key="6">
    <source>
        <dbReference type="EMBL" id="BAU17470.1"/>
    </source>
</evidence>
<feature type="transmembrane region" description="Helical" evidence="5">
    <location>
        <begin position="12"/>
        <end position="31"/>
    </location>
</feature>
<dbReference type="GO" id="GO:0009253">
    <property type="term" value="P:peptidoglycan catabolic process"/>
    <property type="evidence" value="ECO:0007669"/>
    <property type="project" value="InterPro"/>
</dbReference>
<dbReference type="RefSeq" id="WP_096405385.1">
    <property type="nucleotide sequence ID" value="NZ_AP014597.1"/>
</dbReference>
<name>A0A0S3UJF6_PREIN</name>
<evidence type="ECO:0000313" key="7">
    <source>
        <dbReference type="Proteomes" id="UP000217431"/>
    </source>
</evidence>
<dbReference type="Pfam" id="PF01183">
    <property type="entry name" value="Glyco_hydro_25"/>
    <property type="match status" value="1"/>
</dbReference>
<comment type="similarity">
    <text evidence="1">Belongs to the glycosyl hydrolase 25 family.</text>
</comment>